<sequence>MSSNGAACTEYVSFDKHLSLMGRVDSSHAGTRSLIHFHSESIVEEHIPRSRARPRNRFPFRIWAVFSMPCG</sequence>
<organism evidence="1 2">
    <name type="scientific">Periconia digitata</name>
    <dbReference type="NCBI Taxonomy" id="1303443"/>
    <lineage>
        <taxon>Eukaryota</taxon>
        <taxon>Fungi</taxon>
        <taxon>Dikarya</taxon>
        <taxon>Ascomycota</taxon>
        <taxon>Pezizomycotina</taxon>
        <taxon>Dothideomycetes</taxon>
        <taxon>Pleosporomycetidae</taxon>
        <taxon>Pleosporales</taxon>
        <taxon>Massarineae</taxon>
        <taxon>Periconiaceae</taxon>
        <taxon>Periconia</taxon>
    </lineage>
</organism>
<evidence type="ECO:0000313" key="2">
    <source>
        <dbReference type="Proteomes" id="UP001152607"/>
    </source>
</evidence>
<comment type="caution">
    <text evidence="1">The sequence shown here is derived from an EMBL/GenBank/DDBJ whole genome shotgun (WGS) entry which is preliminary data.</text>
</comment>
<gene>
    <name evidence="1" type="ORF">PDIGIT_LOCUS5161</name>
</gene>
<reference evidence="1" key="1">
    <citation type="submission" date="2023-01" db="EMBL/GenBank/DDBJ databases">
        <authorList>
            <person name="Van Ghelder C."/>
            <person name="Rancurel C."/>
        </authorList>
    </citation>
    <scope>NUCLEOTIDE SEQUENCE</scope>
    <source>
        <strain evidence="1">CNCM I-4278</strain>
    </source>
</reference>
<dbReference type="AlphaFoldDB" id="A0A9W4UBV6"/>
<dbReference type="EMBL" id="CAOQHR010000003">
    <property type="protein sequence ID" value="CAI6332131.1"/>
    <property type="molecule type" value="Genomic_DNA"/>
</dbReference>
<keyword evidence="2" id="KW-1185">Reference proteome</keyword>
<protein>
    <submittedName>
        <fullName evidence="1">Uncharacterized protein</fullName>
    </submittedName>
</protein>
<dbReference type="Proteomes" id="UP001152607">
    <property type="component" value="Unassembled WGS sequence"/>
</dbReference>
<name>A0A9W4UBV6_9PLEO</name>
<proteinExistence type="predicted"/>
<evidence type="ECO:0000313" key="1">
    <source>
        <dbReference type="EMBL" id="CAI6332131.1"/>
    </source>
</evidence>
<accession>A0A9W4UBV6</accession>